<organism evidence="1 2">
    <name type="scientific">Pandoravirus inopinatum</name>
    <dbReference type="NCBI Taxonomy" id="1605721"/>
    <lineage>
        <taxon>Viruses</taxon>
        <taxon>Pandoravirus</taxon>
    </lineage>
</organism>
<evidence type="ECO:0000313" key="1">
    <source>
        <dbReference type="EMBL" id="AJF97087.1"/>
    </source>
</evidence>
<sequence length="481" mass="53637">MHQGCDDDDTGIGGMFDHEQPPPIDILPDDVLIYLVDGFLDDRSLGACLLAWRRFHVLDRGALYRRKYRWTTFFSLCAAGDVEGVDYALGRPDLFALHDEPSFWRKCLELAATGGHTDLARRLALQSANVWPLDRDYWLRVVLRLGQSGKDDTVAWLCRKDNRPAGSNDSRWLTAYMVIVIVYGYHPGDAHRVVRAAWTGATDVPGETAWTRLHDVAQGPDVGLVAAAITRILDGSQTTATSRTVILCLERGHFGLLKDLVGDARLTAVLAHITRRRHALPLVPRDDIDSALWMYEHVPSASQDLVPDDAVRLLDAASHFGRIDVLDRVLPFMRLRWPETATGALARAYATAALMGHDTFVERVLTYDMDTTNLDTVFEACSRIIGTRFDGARSPLVIHRGCDDLERVLLDRRPPVGIPQVQVDARVDHMVALTVHDALDQGDIRTVRRLCARSDRDRAIVEAMILRLQTDAITEADAVAT</sequence>
<dbReference type="EMBL" id="KP136319">
    <property type="protein sequence ID" value="AJF97087.1"/>
    <property type="molecule type" value="Genomic_DNA"/>
</dbReference>
<dbReference type="GeneID" id="23462004"/>
<reference evidence="1 2" key="1">
    <citation type="journal article" date="2015" name="Parasitol. Res.">
        <title>Viruses in close associations with free-living amoebae.</title>
        <authorList>
            <person name="Scheid P."/>
        </authorList>
    </citation>
    <scope>NUCLEOTIDE SEQUENCE [LARGE SCALE GENOMIC DNA]</scope>
    <source>
        <strain evidence="1">KlaHel</strain>
    </source>
</reference>
<protein>
    <submittedName>
        <fullName evidence="1">Uncharacterized protein</fullName>
    </submittedName>
</protein>
<proteinExistence type="predicted"/>
<dbReference type="Proteomes" id="UP000202511">
    <property type="component" value="Segment"/>
</dbReference>
<name>A0A0B5JBY1_9VIRU</name>
<dbReference type="RefSeq" id="YP_009119322.1">
    <property type="nucleotide sequence ID" value="NC_026440.1"/>
</dbReference>
<evidence type="ECO:0000313" key="2">
    <source>
        <dbReference type="Proteomes" id="UP000202511"/>
    </source>
</evidence>
<accession>A0A0B5JBY1</accession>
<dbReference type="KEGG" id="vg:23462004"/>